<accession>A0ABX2T1E9</accession>
<evidence type="ECO:0008006" key="3">
    <source>
        <dbReference type="Google" id="ProtNLM"/>
    </source>
</evidence>
<name>A0ABX2T1E9_9BACL</name>
<dbReference type="Proteomes" id="UP000531840">
    <property type="component" value="Unassembled WGS sequence"/>
</dbReference>
<keyword evidence="2" id="KW-1185">Reference proteome</keyword>
<dbReference type="EMBL" id="JACBYF010000003">
    <property type="protein sequence ID" value="NYS47035.1"/>
    <property type="molecule type" value="Genomic_DNA"/>
</dbReference>
<evidence type="ECO:0000313" key="1">
    <source>
        <dbReference type="EMBL" id="NYS47035.1"/>
    </source>
</evidence>
<organism evidence="1 2">
    <name type="scientific">Gemelliphila palaticanis</name>
    <dbReference type="NCBI Taxonomy" id="81950"/>
    <lineage>
        <taxon>Bacteria</taxon>
        <taxon>Bacillati</taxon>
        <taxon>Bacillota</taxon>
        <taxon>Bacilli</taxon>
        <taxon>Bacillales</taxon>
        <taxon>Gemellaceae</taxon>
        <taxon>Gemelliphila</taxon>
    </lineage>
</organism>
<gene>
    <name evidence="1" type="ORF">HZY85_02360</name>
</gene>
<comment type="caution">
    <text evidence="1">The sequence shown here is derived from an EMBL/GenBank/DDBJ whole genome shotgun (WGS) entry which is preliminary data.</text>
</comment>
<proteinExistence type="predicted"/>
<protein>
    <recommendedName>
        <fullName evidence="3">Tetratricopeptide repeat protein</fullName>
    </recommendedName>
</protein>
<dbReference type="RefSeq" id="WP_179940489.1">
    <property type="nucleotide sequence ID" value="NZ_JACBYF010000003.1"/>
</dbReference>
<sequence length="351" mass="41263">MVNKYLSQIKDIMIKSSEFEDRIDGENYILDALKECSDNNDYELLMSLGKAVIDGDESIRKYSPILRMQTLSLLLDDTVKNIQNCPEDDEEGIYDYHSNLFDLFWYFKWILPDLPEVLRLEKDMILAANDLMNHYYRKMDFELGMYYKTLMLQNMLMGDIESAKENYNLWKNSDVDDYMSDCEACEVTEEVNYYTFIGEYEKALELAKPILKGSLSCAEVPHITYGPALKSMYMLGKVEDVKKYLPRATSLIRRDKNLVWVIPSLIESAVKIGDLDYAKKLAEEFESRIYERTEELTLLKYFIATSAFIEEHYDRALTGAAYFDERNENSYYQDYLARYLGVEKRTKKFFN</sequence>
<reference evidence="1 2" key="1">
    <citation type="submission" date="2020-07" db="EMBL/GenBank/DDBJ databases">
        <title>MOT database genomes.</title>
        <authorList>
            <person name="Joseph S."/>
            <person name="Aduse-Opoku J."/>
            <person name="Hashim A."/>
            <person name="Wade W."/>
            <person name="Curtis M."/>
        </authorList>
    </citation>
    <scope>NUCLEOTIDE SEQUENCE [LARGE SCALE GENOMIC DNA]</scope>
    <source>
        <strain evidence="1 2">CIP 106318</strain>
    </source>
</reference>
<evidence type="ECO:0000313" key="2">
    <source>
        <dbReference type="Proteomes" id="UP000531840"/>
    </source>
</evidence>